<proteinExistence type="predicted"/>
<protein>
    <recommendedName>
        <fullName evidence="3">SPRY domain-containing protein</fullName>
    </recommendedName>
</protein>
<sequence>MADNGRAKRLKSSQDGDLSRLDSDLITQVASFVGTSRELLDLALTCKSFGWEQPGSALNWSLAEEVARQAVCSARHDIEGVCITLPQYARGRTTWLSILHESEDPLKFDVLLGRGIEHENSRRNAVRMTRRGMLGVGTAIASNYVMETGIHYAEYLVSHYSVIGVVRPMPNLDPARFSNETFSFFRRKYYDEFLAARTDGWGDSNVHVCQYCTFSGKMDWTNWDAIDEEGLADWEGMEDCETGETIGMLLNLDEGTLTVYKNNRRLGVMQVGLSGSYCWHATCYWYINNDFDGSSVTIRRGEPPGA</sequence>
<name>K0S3Y4_THAOC</name>
<dbReference type="Gene3D" id="2.60.120.920">
    <property type="match status" value="1"/>
</dbReference>
<dbReference type="InterPro" id="IPR043136">
    <property type="entry name" value="B30.2/SPRY_sf"/>
</dbReference>
<dbReference type="AlphaFoldDB" id="K0S3Y4"/>
<comment type="caution">
    <text evidence="1">The sequence shown here is derived from an EMBL/GenBank/DDBJ whole genome shotgun (WGS) entry which is preliminary data.</text>
</comment>
<evidence type="ECO:0000313" key="2">
    <source>
        <dbReference type="Proteomes" id="UP000266841"/>
    </source>
</evidence>
<dbReference type="EMBL" id="AGNL01022699">
    <property type="protein sequence ID" value="EJK59559.1"/>
    <property type="molecule type" value="Genomic_DNA"/>
</dbReference>
<reference evidence="1 2" key="1">
    <citation type="journal article" date="2012" name="Genome Biol.">
        <title>Genome and low-iron response of an oceanic diatom adapted to chronic iron limitation.</title>
        <authorList>
            <person name="Lommer M."/>
            <person name="Specht M."/>
            <person name="Roy A.S."/>
            <person name="Kraemer L."/>
            <person name="Andreson R."/>
            <person name="Gutowska M.A."/>
            <person name="Wolf J."/>
            <person name="Bergner S.V."/>
            <person name="Schilhabel M.B."/>
            <person name="Klostermeier U.C."/>
            <person name="Beiko R.G."/>
            <person name="Rosenstiel P."/>
            <person name="Hippler M."/>
            <person name="Laroche J."/>
        </authorList>
    </citation>
    <scope>NUCLEOTIDE SEQUENCE [LARGE SCALE GENOMIC DNA]</scope>
    <source>
        <strain evidence="1 2">CCMP1005</strain>
    </source>
</reference>
<organism evidence="1 2">
    <name type="scientific">Thalassiosira oceanica</name>
    <name type="common">Marine diatom</name>
    <dbReference type="NCBI Taxonomy" id="159749"/>
    <lineage>
        <taxon>Eukaryota</taxon>
        <taxon>Sar</taxon>
        <taxon>Stramenopiles</taxon>
        <taxon>Ochrophyta</taxon>
        <taxon>Bacillariophyta</taxon>
        <taxon>Coscinodiscophyceae</taxon>
        <taxon>Thalassiosirophycidae</taxon>
        <taxon>Thalassiosirales</taxon>
        <taxon>Thalassiosiraceae</taxon>
        <taxon>Thalassiosira</taxon>
    </lineage>
</organism>
<dbReference type="OrthoDB" id="195558at2759"/>
<gene>
    <name evidence="1" type="ORF">THAOC_20199</name>
</gene>
<keyword evidence="2" id="KW-1185">Reference proteome</keyword>
<evidence type="ECO:0000313" key="1">
    <source>
        <dbReference type="EMBL" id="EJK59559.1"/>
    </source>
</evidence>
<dbReference type="Proteomes" id="UP000266841">
    <property type="component" value="Unassembled WGS sequence"/>
</dbReference>
<accession>K0S3Y4</accession>
<evidence type="ECO:0008006" key="3">
    <source>
        <dbReference type="Google" id="ProtNLM"/>
    </source>
</evidence>